<evidence type="ECO:0000256" key="2">
    <source>
        <dbReference type="SAM" id="Phobius"/>
    </source>
</evidence>
<accession>C0ZAX6</accession>
<dbReference type="HOGENOM" id="CLU_038823_0_1_9"/>
<evidence type="ECO:0000256" key="1">
    <source>
        <dbReference type="ARBA" id="ARBA00005662"/>
    </source>
</evidence>
<dbReference type="STRING" id="358681.BBR47_19580"/>
<keyword evidence="2" id="KW-0812">Transmembrane</keyword>
<dbReference type="EMBL" id="AP008955">
    <property type="protein sequence ID" value="BAH42935.1"/>
    <property type="molecule type" value="Genomic_DNA"/>
</dbReference>
<dbReference type="Gene3D" id="3.60.21.10">
    <property type="match status" value="1"/>
</dbReference>
<dbReference type="Proteomes" id="UP000001877">
    <property type="component" value="Chromosome"/>
</dbReference>
<evidence type="ECO:0000313" key="5">
    <source>
        <dbReference type="Proteomes" id="UP000001877"/>
    </source>
</evidence>
<sequence length="439" mass="49535">MVFPALPVTAITGLSRISVFTGTAALLFFFTGITPLPRSSSHDQLSYCMNGIDSLYRPLSMKTFRYYPNQKDDFWNRVEGEVKRMKKKATIAAVGDILMWKEQVATARLPGTDQFSFTDMFHPVAPILSAADLTIGNLETTFSGKTQPYQIGSARTGYPRFNCPDELARDLKTSGFDVLTTVNNHCLDGGVTGLCRTLDVLDRYKLVHTGTYRSPDEANTYLIKEVNGIRIAMLAYTYGTNKQVIPAHTPWIVRLLHLDTILSDLRKVRPLVDVVIISLHFGIEFRYTPTTRQRQLVQSLLDNGADVILGAHPHVLQPVVTPSIMTPHGTKRQTLVAYSLGNFTSEKMLSFDQSQCGAILRFTVEKDERNQISLEQISVIPTFSQRYVNQGRICFRVIPMRSYLKSPDLYVRPLLRKKLQLLWSRAIRIIGRSRGVLIE</sequence>
<reference evidence="4 5" key="1">
    <citation type="submission" date="2005-03" db="EMBL/GenBank/DDBJ databases">
        <title>Brevibacillus brevis strain 47, complete genome.</title>
        <authorList>
            <person name="Hosoyama A."/>
            <person name="Yamada R."/>
            <person name="Hongo Y."/>
            <person name="Terui Y."/>
            <person name="Ankai A."/>
            <person name="Masuyama W."/>
            <person name="Sekiguchi M."/>
            <person name="Takeda T."/>
            <person name="Asano K."/>
            <person name="Ohji S."/>
            <person name="Ichikawa N."/>
            <person name="Narita S."/>
            <person name="Aoki N."/>
            <person name="Miura H."/>
            <person name="Matsushita S."/>
            <person name="Sekigawa T."/>
            <person name="Yamagata H."/>
            <person name="Yoshikawa H."/>
            <person name="Udaka S."/>
            <person name="Tanikawa S."/>
            <person name="Fujita N."/>
        </authorList>
    </citation>
    <scope>NUCLEOTIDE SEQUENCE [LARGE SCALE GENOMIC DNA]</scope>
    <source>
        <strain evidence="5">47 / JCM 6285 / NBRC 100599</strain>
    </source>
</reference>
<evidence type="ECO:0000259" key="3">
    <source>
        <dbReference type="SMART" id="SM00854"/>
    </source>
</evidence>
<dbReference type="InterPro" id="IPR052169">
    <property type="entry name" value="CW_Biosynth-Accessory"/>
</dbReference>
<feature type="domain" description="Capsule synthesis protein CapA" evidence="3">
    <location>
        <begin position="90"/>
        <end position="347"/>
    </location>
</feature>
<dbReference type="SMART" id="SM00854">
    <property type="entry name" value="PGA_cap"/>
    <property type="match status" value="1"/>
</dbReference>
<keyword evidence="2" id="KW-0472">Membrane</keyword>
<protein>
    <recommendedName>
        <fullName evidence="3">Capsule synthesis protein CapA domain-containing protein</fullName>
    </recommendedName>
</protein>
<comment type="similarity">
    <text evidence="1">Belongs to the CapA family.</text>
</comment>
<feature type="transmembrane region" description="Helical" evidence="2">
    <location>
        <begin position="6"/>
        <end position="30"/>
    </location>
</feature>
<keyword evidence="2" id="KW-1133">Transmembrane helix</keyword>
<dbReference type="InterPro" id="IPR029052">
    <property type="entry name" value="Metallo-depent_PP-like"/>
</dbReference>
<dbReference type="KEGG" id="bbe:BBR47_19580"/>
<dbReference type="PANTHER" id="PTHR33393:SF12">
    <property type="entry name" value="CAPSULE BIOSYNTHESIS PROTEIN CAPA"/>
    <property type="match status" value="1"/>
</dbReference>
<dbReference type="CDD" id="cd07381">
    <property type="entry name" value="MPP_CapA"/>
    <property type="match status" value="1"/>
</dbReference>
<keyword evidence="5" id="KW-1185">Reference proteome</keyword>
<gene>
    <name evidence="4" type="ordered locus">BBR47_19580</name>
</gene>
<proteinExistence type="inferred from homology"/>
<dbReference type="Pfam" id="PF09587">
    <property type="entry name" value="PGA_cap"/>
    <property type="match status" value="1"/>
</dbReference>
<dbReference type="SUPFAM" id="SSF56300">
    <property type="entry name" value="Metallo-dependent phosphatases"/>
    <property type="match status" value="1"/>
</dbReference>
<evidence type="ECO:0000313" key="4">
    <source>
        <dbReference type="EMBL" id="BAH42935.1"/>
    </source>
</evidence>
<organism evidence="4 5">
    <name type="scientific">Brevibacillus brevis (strain 47 / JCM 6285 / NBRC 100599)</name>
    <dbReference type="NCBI Taxonomy" id="358681"/>
    <lineage>
        <taxon>Bacteria</taxon>
        <taxon>Bacillati</taxon>
        <taxon>Bacillota</taxon>
        <taxon>Bacilli</taxon>
        <taxon>Bacillales</taxon>
        <taxon>Paenibacillaceae</taxon>
        <taxon>Brevibacillus</taxon>
    </lineage>
</organism>
<name>C0ZAX6_BREBN</name>
<dbReference type="AlphaFoldDB" id="C0ZAX6"/>
<dbReference type="InterPro" id="IPR019079">
    <property type="entry name" value="Capsule_synth_CapA"/>
</dbReference>
<dbReference type="eggNOG" id="COG2843">
    <property type="taxonomic scope" value="Bacteria"/>
</dbReference>
<dbReference type="PANTHER" id="PTHR33393">
    <property type="entry name" value="POLYGLUTAMINE SYNTHESIS ACCESSORY PROTEIN RV0574C-RELATED"/>
    <property type="match status" value="1"/>
</dbReference>